<evidence type="ECO:0000313" key="2">
    <source>
        <dbReference type="EMBL" id="KAG0148808.1"/>
    </source>
</evidence>
<dbReference type="Proteomes" id="UP000886653">
    <property type="component" value="Unassembled WGS sequence"/>
</dbReference>
<dbReference type="OrthoDB" id="2497820at2759"/>
<comment type="caution">
    <text evidence="2">The sequence shown here is derived from an EMBL/GenBank/DDBJ whole genome shotgun (WGS) entry which is preliminary data.</text>
</comment>
<name>A0A9P6TFI6_9BASI</name>
<reference evidence="2" key="1">
    <citation type="submission" date="2013-11" db="EMBL/GenBank/DDBJ databases">
        <title>Genome sequence of the fusiform rust pathogen reveals effectors for host alternation and coevolution with pine.</title>
        <authorList>
            <consortium name="DOE Joint Genome Institute"/>
            <person name="Smith K."/>
            <person name="Pendleton A."/>
            <person name="Kubisiak T."/>
            <person name="Anderson C."/>
            <person name="Salamov A."/>
            <person name="Aerts A."/>
            <person name="Riley R."/>
            <person name="Clum A."/>
            <person name="Lindquist E."/>
            <person name="Ence D."/>
            <person name="Campbell M."/>
            <person name="Kronenberg Z."/>
            <person name="Feau N."/>
            <person name="Dhillon B."/>
            <person name="Hamelin R."/>
            <person name="Burleigh J."/>
            <person name="Smith J."/>
            <person name="Yandell M."/>
            <person name="Nelson C."/>
            <person name="Grigoriev I."/>
            <person name="Davis J."/>
        </authorList>
    </citation>
    <scope>NUCLEOTIDE SEQUENCE</scope>
    <source>
        <strain evidence="2">G11</strain>
    </source>
</reference>
<keyword evidence="3" id="KW-1185">Reference proteome</keyword>
<proteinExistence type="predicted"/>
<accession>A0A9P6TFI6</accession>
<dbReference type="AlphaFoldDB" id="A0A9P6TFI6"/>
<evidence type="ECO:0000256" key="1">
    <source>
        <dbReference type="SAM" id="MobiDB-lite"/>
    </source>
</evidence>
<gene>
    <name evidence="2" type="ORF">CROQUDRAFT_40836</name>
</gene>
<sequence>MIRGLERFAEISKCKEDVKAKFMERLHLSSRAQKNQEAKDAKDAADDLPAKLAAQRLKDHQDWIDRRQTAQLATQAGETQRQHIQDAVGRGNKLSPTTDLPSLPYEGIPKEEMTDHQRIERGAAVS</sequence>
<feature type="compositionally biased region" description="Basic and acidic residues" evidence="1">
    <location>
        <begin position="108"/>
        <end position="126"/>
    </location>
</feature>
<dbReference type="EMBL" id="MU167233">
    <property type="protein sequence ID" value="KAG0148808.1"/>
    <property type="molecule type" value="Genomic_DNA"/>
</dbReference>
<protein>
    <submittedName>
        <fullName evidence="2">Uncharacterized protein</fullName>
    </submittedName>
</protein>
<organism evidence="2 3">
    <name type="scientific">Cronartium quercuum f. sp. fusiforme G11</name>
    <dbReference type="NCBI Taxonomy" id="708437"/>
    <lineage>
        <taxon>Eukaryota</taxon>
        <taxon>Fungi</taxon>
        <taxon>Dikarya</taxon>
        <taxon>Basidiomycota</taxon>
        <taxon>Pucciniomycotina</taxon>
        <taxon>Pucciniomycetes</taxon>
        <taxon>Pucciniales</taxon>
        <taxon>Coleosporiaceae</taxon>
        <taxon>Cronartium</taxon>
    </lineage>
</organism>
<evidence type="ECO:0000313" key="3">
    <source>
        <dbReference type="Proteomes" id="UP000886653"/>
    </source>
</evidence>
<feature type="region of interest" description="Disordered" evidence="1">
    <location>
        <begin position="72"/>
        <end position="126"/>
    </location>
</feature>